<dbReference type="Pfam" id="PF05016">
    <property type="entry name" value="ParE_toxin"/>
    <property type="match status" value="1"/>
</dbReference>
<gene>
    <name evidence="2" type="ORF">GGQ64_004183</name>
</gene>
<sequence>MRQVVYSAQARWKLARISKNDARRIRTKIEQYATDPTSLTNNVKKLQGLNYYRLRVGDWRVIFREDGLIVDVVRIAARGEAYEGI</sequence>
<keyword evidence="1" id="KW-1277">Toxin-antitoxin system</keyword>
<proteinExistence type="predicted"/>
<dbReference type="SUPFAM" id="SSF143011">
    <property type="entry name" value="RelE-like"/>
    <property type="match status" value="1"/>
</dbReference>
<evidence type="ECO:0000256" key="1">
    <source>
        <dbReference type="ARBA" id="ARBA00022649"/>
    </source>
</evidence>
<protein>
    <submittedName>
        <fullName evidence="2">mRNA interferase RelE/StbE</fullName>
    </submittedName>
</protein>
<dbReference type="EMBL" id="JACIEE010000009">
    <property type="protein sequence ID" value="MBB3978947.1"/>
    <property type="molecule type" value="Genomic_DNA"/>
</dbReference>
<dbReference type="InterPro" id="IPR035093">
    <property type="entry name" value="RelE/ParE_toxin_dom_sf"/>
</dbReference>
<keyword evidence="3" id="KW-1185">Reference proteome</keyword>
<dbReference type="InterPro" id="IPR052747">
    <property type="entry name" value="TA_system_RelE_toxin"/>
</dbReference>
<accession>A0A7W6GL33</accession>
<dbReference type="PANTHER" id="PTHR38813:SF1">
    <property type="entry name" value="TOXIN RELE1-RELATED"/>
    <property type="match status" value="1"/>
</dbReference>
<dbReference type="Gene3D" id="3.30.2310.20">
    <property type="entry name" value="RelE-like"/>
    <property type="match status" value="1"/>
</dbReference>
<dbReference type="AlphaFoldDB" id="A0A7W6GL33"/>
<evidence type="ECO:0000313" key="3">
    <source>
        <dbReference type="Proteomes" id="UP000574761"/>
    </source>
</evidence>
<name>A0A7W6GL33_9HYPH</name>
<dbReference type="RefSeq" id="WP_343059527.1">
    <property type="nucleotide sequence ID" value="NZ_JACIEE010000009.1"/>
</dbReference>
<reference evidence="2 3" key="1">
    <citation type="submission" date="2020-08" db="EMBL/GenBank/DDBJ databases">
        <title>Genomic Encyclopedia of Type Strains, Phase IV (KMG-IV): sequencing the most valuable type-strain genomes for metagenomic binning, comparative biology and taxonomic classification.</title>
        <authorList>
            <person name="Goeker M."/>
        </authorList>
    </citation>
    <scope>NUCLEOTIDE SEQUENCE [LARGE SCALE GENOMIC DNA]</scope>
    <source>
        <strain evidence="2 3">DSM 100211</strain>
    </source>
</reference>
<dbReference type="Proteomes" id="UP000574761">
    <property type="component" value="Unassembled WGS sequence"/>
</dbReference>
<evidence type="ECO:0000313" key="2">
    <source>
        <dbReference type="EMBL" id="MBB3978947.1"/>
    </source>
</evidence>
<dbReference type="PANTHER" id="PTHR38813">
    <property type="match status" value="1"/>
</dbReference>
<organism evidence="2 3">
    <name type="scientific">Mycoplana azooxidifex</name>
    <dbReference type="NCBI Taxonomy" id="1636188"/>
    <lineage>
        <taxon>Bacteria</taxon>
        <taxon>Pseudomonadati</taxon>
        <taxon>Pseudomonadota</taxon>
        <taxon>Alphaproteobacteria</taxon>
        <taxon>Hyphomicrobiales</taxon>
        <taxon>Rhizobiaceae</taxon>
        <taxon>Mycoplana</taxon>
    </lineage>
</organism>
<dbReference type="InterPro" id="IPR007712">
    <property type="entry name" value="RelE/ParE_toxin"/>
</dbReference>
<comment type="caution">
    <text evidence="2">The sequence shown here is derived from an EMBL/GenBank/DDBJ whole genome shotgun (WGS) entry which is preliminary data.</text>
</comment>